<evidence type="ECO:0000313" key="10">
    <source>
        <dbReference type="EMBL" id="WFD20844.1"/>
    </source>
</evidence>
<feature type="active site" description="Charge relay system" evidence="8">
    <location>
        <position position="185"/>
    </location>
</feature>
<keyword evidence="7" id="KW-0865">Zymogen</keyword>
<accession>A0AAF0IWI5</accession>
<evidence type="ECO:0000256" key="4">
    <source>
        <dbReference type="ARBA" id="ARBA00022801"/>
    </source>
</evidence>
<dbReference type="PANTHER" id="PTHR14218:SF15">
    <property type="entry name" value="TRIPEPTIDYL-PEPTIDASE 1"/>
    <property type="match status" value="1"/>
</dbReference>
<protein>
    <submittedName>
        <fullName evidence="10">Tripeptidyl-peptidase I</fullName>
        <ecNumber evidence="10">3.4.14.9</ecNumber>
    </submittedName>
</protein>
<dbReference type="InterPro" id="IPR036852">
    <property type="entry name" value="Peptidase_S8/S53_dom_sf"/>
</dbReference>
<organism evidence="10 11">
    <name type="scientific">Malassezia caprae</name>
    <dbReference type="NCBI Taxonomy" id="1381934"/>
    <lineage>
        <taxon>Eukaryota</taxon>
        <taxon>Fungi</taxon>
        <taxon>Dikarya</taxon>
        <taxon>Basidiomycota</taxon>
        <taxon>Ustilaginomycotina</taxon>
        <taxon>Malasseziomycetes</taxon>
        <taxon>Malasseziales</taxon>
        <taxon>Malasseziaceae</taxon>
        <taxon>Malassezia</taxon>
    </lineage>
</organism>
<feature type="domain" description="Peptidase S53" evidence="9">
    <location>
        <begin position="109"/>
        <end position="490"/>
    </location>
</feature>
<evidence type="ECO:0000256" key="3">
    <source>
        <dbReference type="ARBA" id="ARBA00022723"/>
    </source>
</evidence>
<dbReference type="InterPro" id="IPR050819">
    <property type="entry name" value="Tripeptidyl-peptidase_I"/>
</dbReference>
<dbReference type="EMBL" id="CP119913">
    <property type="protein sequence ID" value="WFD20844.1"/>
    <property type="molecule type" value="Genomic_DNA"/>
</dbReference>
<dbReference type="CDD" id="cd04056">
    <property type="entry name" value="Peptidases_S53"/>
    <property type="match status" value="1"/>
</dbReference>
<dbReference type="GO" id="GO:0046872">
    <property type="term" value="F:metal ion binding"/>
    <property type="evidence" value="ECO:0007669"/>
    <property type="project" value="UniProtKB-UniRule"/>
</dbReference>
<evidence type="ECO:0000256" key="6">
    <source>
        <dbReference type="ARBA" id="ARBA00022837"/>
    </source>
</evidence>
<proteinExistence type="predicted"/>
<dbReference type="GO" id="GO:0004252">
    <property type="term" value="F:serine-type endopeptidase activity"/>
    <property type="evidence" value="ECO:0007669"/>
    <property type="project" value="UniProtKB-UniRule"/>
</dbReference>
<evidence type="ECO:0000256" key="5">
    <source>
        <dbReference type="ARBA" id="ARBA00022825"/>
    </source>
</evidence>
<name>A0AAF0IWI5_9BASI</name>
<keyword evidence="11" id="KW-1185">Reference proteome</keyword>
<keyword evidence="5 8" id="KW-0720">Serine protease</keyword>
<dbReference type="GO" id="GO:0005576">
    <property type="term" value="C:extracellular region"/>
    <property type="evidence" value="ECO:0007669"/>
    <property type="project" value="UniProtKB-SubCell"/>
</dbReference>
<comment type="subcellular location">
    <subcellularLocation>
        <location evidence="1">Secreted</location>
        <location evidence="1">Extracellular space</location>
    </subcellularLocation>
</comment>
<dbReference type="InterPro" id="IPR030400">
    <property type="entry name" value="Sedolisin_dom"/>
</dbReference>
<keyword evidence="3 8" id="KW-0479">Metal-binding</keyword>
<reference evidence="10" key="1">
    <citation type="submission" date="2023-03" db="EMBL/GenBank/DDBJ databases">
        <title>Mating type loci evolution in Malassezia.</title>
        <authorList>
            <person name="Coelho M.A."/>
        </authorList>
    </citation>
    <scope>NUCLEOTIDE SEQUENCE</scope>
    <source>
        <strain evidence="10">CBS 10434</strain>
    </source>
</reference>
<evidence type="ECO:0000256" key="8">
    <source>
        <dbReference type="PROSITE-ProRule" id="PRU01032"/>
    </source>
</evidence>
<feature type="binding site" evidence="8">
    <location>
        <position position="468"/>
    </location>
    <ligand>
        <name>Ca(2+)</name>
        <dbReference type="ChEBI" id="CHEBI:29108"/>
    </ligand>
</feature>
<evidence type="ECO:0000256" key="1">
    <source>
        <dbReference type="ARBA" id="ARBA00004239"/>
    </source>
</evidence>
<feature type="binding site" evidence="8">
    <location>
        <position position="450"/>
    </location>
    <ligand>
        <name>Ca(2+)</name>
        <dbReference type="ChEBI" id="CHEBI:29108"/>
    </ligand>
</feature>
<dbReference type="PROSITE" id="PS51695">
    <property type="entry name" value="SEDOLISIN"/>
    <property type="match status" value="1"/>
</dbReference>
<feature type="active site" description="Charge relay system" evidence="8">
    <location>
        <position position="189"/>
    </location>
</feature>
<keyword evidence="2 8" id="KW-0645">Protease</keyword>
<keyword evidence="6 8" id="KW-0106">Calcium</keyword>
<dbReference type="Pfam" id="PF09286">
    <property type="entry name" value="Pro-kuma_activ"/>
    <property type="match status" value="1"/>
</dbReference>
<dbReference type="EC" id="3.4.14.9" evidence="10"/>
<evidence type="ECO:0000256" key="7">
    <source>
        <dbReference type="ARBA" id="ARBA00023145"/>
    </source>
</evidence>
<dbReference type="AlphaFoldDB" id="A0AAF0IWI5"/>
<sequence length="504" mass="54327">MTGSRSGATLAQRWLAEANATLDPRTLAVRTNVAEASRLFSATFHEYENRHGDRIVHSESYSVPRSLQPHVAVLDTHEHQLMRLYSRLERRSSALSLEKREPTAPQSCTGDPGCLRDLYGTSSYAPKVPDRIRVGTANFNGEMTKESDFVTFMRQYRPDAVNVTLPIVPIDKRASQTMPSKGHAEATLDIELLASQVWPIKPIMYFAHGQPPVQSGASKLGRENEPFLHLFDYLLHLEDDALPSVLSISYADFEHTVPRKYAERVCQYAAVLGMRGMTIVASSGDEGLGSLHHDGCKIHGHRKFMPIFPASCPYVTAVGGTDGMIDEAVGKIPGKYVSGAGFSNLFSRPAWQDGVVQPYLDNVVKKSFAGLFGAGGRAYPDVAVRSVSFTEVLHGHNMTSSGTSGSAPLFASMVALFNDARVAAGQPLLGFLNPLLYSRLGPVPGGFIDVDDGTITSCGEAGFAAKPGWDVATGYGSPIFPALLPAVMNWTGACPPPPSPPPAP</sequence>
<feature type="binding site" evidence="8">
    <location>
        <position position="470"/>
    </location>
    <ligand>
        <name>Ca(2+)</name>
        <dbReference type="ChEBI" id="CHEBI:29108"/>
    </ligand>
</feature>
<dbReference type="Proteomes" id="UP001220961">
    <property type="component" value="Chromosome 6"/>
</dbReference>
<dbReference type="GO" id="GO:0006508">
    <property type="term" value="P:proteolysis"/>
    <property type="evidence" value="ECO:0007669"/>
    <property type="project" value="UniProtKB-KW"/>
</dbReference>
<comment type="cofactor">
    <cofactor evidence="8">
        <name>Ca(2+)</name>
        <dbReference type="ChEBI" id="CHEBI:29108"/>
    </cofactor>
    <text evidence="8">Binds 1 Ca(2+) ion per subunit.</text>
</comment>
<dbReference type="SUPFAM" id="SSF52743">
    <property type="entry name" value="Subtilisin-like"/>
    <property type="match status" value="1"/>
</dbReference>
<evidence type="ECO:0000313" key="11">
    <source>
        <dbReference type="Proteomes" id="UP001220961"/>
    </source>
</evidence>
<evidence type="ECO:0000259" key="9">
    <source>
        <dbReference type="PROSITE" id="PS51695"/>
    </source>
</evidence>
<dbReference type="PANTHER" id="PTHR14218">
    <property type="entry name" value="PROTEASE S8 TRIPEPTIDYL PEPTIDASE I CLN2"/>
    <property type="match status" value="1"/>
</dbReference>
<dbReference type="InterPro" id="IPR015366">
    <property type="entry name" value="S53_propep"/>
</dbReference>
<feature type="active site" description="Charge relay system" evidence="8">
    <location>
        <position position="404"/>
    </location>
</feature>
<keyword evidence="4 8" id="KW-0378">Hydrolase</keyword>
<dbReference type="GO" id="GO:0008240">
    <property type="term" value="F:tripeptidyl-peptidase activity"/>
    <property type="evidence" value="ECO:0007669"/>
    <property type="project" value="TreeGrafter"/>
</dbReference>
<feature type="binding site" evidence="8">
    <location>
        <position position="449"/>
    </location>
    <ligand>
        <name>Ca(2+)</name>
        <dbReference type="ChEBI" id="CHEBI:29108"/>
    </ligand>
</feature>
<gene>
    <name evidence="10" type="ORF">MCAP1_003098</name>
</gene>
<dbReference type="SUPFAM" id="SSF54897">
    <property type="entry name" value="Protease propeptides/inhibitors"/>
    <property type="match status" value="1"/>
</dbReference>
<dbReference type="Gene3D" id="3.40.50.200">
    <property type="entry name" value="Peptidase S8/S53 domain"/>
    <property type="match status" value="1"/>
</dbReference>
<evidence type="ECO:0000256" key="2">
    <source>
        <dbReference type="ARBA" id="ARBA00022670"/>
    </source>
</evidence>